<accession>A0A7W3P7M6</accession>
<gene>
    <name evidence="4" type="ORF">FHX74_003781</name>
</gene>
<dbReference type="CDD" id="cd08891">
    <property type="entry name" value="SRPBCC_CalC"/>
    <property type="match status" value="1"/>
</dbReference>
<dbReference type="Gene3D" id="3.30.530.20">
    <property type="match status" value="1"/>
</dbReference>
<feature type="region of interest" description="Disordered" evidence="2">
    <location>
        <begin position="1"/>
        <end position="22"/>
    </location>
</feature>
<dbReference type="Proteomes" id="UP000523079">
    <property type="component" value="Unassembled WGS sequence"/>
</dbReference>
<dbReference type="InterPro" id="IPR023393">
    <property type="entry name" value="START-like_dom_sf"/>
</dbReference>
<dbReference type="InterPro" id="IPR013538">
    <property type="entry name" value="ASHA1/2-like_C"/>
</dbReference>
<feature type="compositionally biased region" description="Low complexity" evidence="2">
    <location>
        <begin position="10"/>
        <end position="22"/>
    </location>
</feature>
<sequence length="174" mass="18800">MSTDQQPGHLDASSPDDTLDDTPAADAVVREVVVACSVDHAFEVFTAGIDRWWIRRHHLLDGELAEIGIEPEVDGRVWERSQSGAECTFGRVLAWQPPTVFAFSWQIGPDWAPPAPDAPGSRVSVRFTAVPGGTRVRLVHDQLAAHGEGWDTLYGAVGADGGWAALLRQFAATC</sequence>
<dbReference type="RefSeq" id="WP_182561711.1">
    <property type="nucleotide sequence ID" value="NZ_JACGWT010000006.1"/>
</dbReference>
<evidence type="ECO:0000256" key="1">
    <source>
        <dbReference type="ARBA" id="ARBA00006817"/>
    </source>
</evidence>
<evidence type="ECO:0000259" key="3">
    <source>
        <dbReference type="Pfam" id="PF08327"/>
    </source>
</evidence>
<keyword evidence="5" id="KW-1185">Reference proteome</keyword>
<comment type="similarity">
    <text evidence="1">Belongs to the AHA1 family.</text>
</comment>
<feature type="domain" description="Activator of Hsp90 ATPase homologue 1/2-like C-terminal" evidence="3">
    <location>
        <begin position="37"/>
        <end position="173"/>
    </location>
</feature>
<dbReference type="SUPFAM" id="SSF55961">
    <property type="entry name" value="Bet v1-like"/>
    <property type="match status" value="1"/>
</dbReference>
<evidence type="ECO:0000313" key="5">
    <source>
        <dbReference type="Proteomes" id="UP000523079"/>
    </source>
</evidence>
<comment type="caution">
    <text evidence="4">The sequence shown here is derived from an EMBL/GenBank/DDBJ whole genome shotgun (WGS) entry which is preliminary data.</text>
</comment>
<protein>
    <recommendedName>
        <fullName evidence="3">Activator of Hsp90 ATPase homologue 1/2-like C-terminal domain-containing protein</fullName>
    </recommendedName>
</protein>
<dbReference type="AlphaFoldDB" id="A0A7W3P7M6"/>
<evidence type="ECO:0000256" key="2">
    <source>
        <dbReference type="SAM" id="MobiDB-lite"/>
    </source>
</evidence>
<organism evidence="4 5">
    <name type="scientific">Microlunatus kandeliicorticis</name>
    <dbReference type="NCBI Taxonomy" id="1759536"/>
    <lineage>
        <taxon>Bacteria</taxon>
        <taxon>Bacillati</taxon>
        <taxon>Actinomycetota</taxon>
        <taxon>Actinomycetes</taxon>
        <taxon>Propionibacteriales</taxon>
        <taxon>Propionibacteriaceae</taxon>
        <taxon>Microlunatus</taxon>
    </lineage>
</organism>
<dbReference type="EMBL" id="JACGWT010000006">
    <property type="protein sequence ID" value="MBA8796140.1"/>
    <property type="molecule type" value="Genomic_DNA"/>
</dbReference>
<reference evidence="4 5" key="1">
    <citation type="submission" date="2020-07" db="EMBL/GenBank/DDBJ databases">
        <title>Sequencing the genomes of 1000 actinobacteria strains.</title>
        <authorList>
            <person name="Klenk H.-P."/>
        </authorList>
    </citation>
    <scope>NUCLEOTIDE SEQUENCE [LARGE SCALE GENOMIC DNA]</scope>
    <source>
        <strain evidence="4 5">DSM 100723</strain>
    </source>
</reference>
<name>A0A7W3P7M6_9ACTN</name>
<proteinExistence type="inferred from homology"/>
<evidence type="ECO:0000313" key="4">
    <source>
        <dbReference type="EMBL" id="MBA8796140.1"/>
    </source>
</evidence>
<dbReference type="Pfam" id="PF08327">
    <property type="entry name" value="AHSA1"/>
    <property type="match status" value="1"/>
</dbReference>